<dbReference type="EMBL" id="RXIF01000006">
    <property type="protein sequence ID" value="RZN64584.1"/>
    <property type="molecule type" value="Genomic_DNA"/>
</dbReference>
<keyword evidence="4 5" id="KW-0472">Membrane</keyword>
<accession>A0A520KS18</accession>
<dbReference type="GO" id="GO:0015297">
    <property type="term" value="F:antiporter activity"/>
    <property type="evidence" value="ECO:0007669"/>
    <property type="project" value="InterPro"/>
</dbReference>
<comment type="caution">
    <text evidence="7">The sequence shown here is derived from an EMBL/GenBank/DDBJ whole genome shotgun (WGS) entry which is preliminary data.</text>
</comment>
<protein>
    <recommendedName>
        <fullName evidence="6">Cation/H+ exchanger transmembrane domain-containing protein</fullName>
    </recommendedName>
</protein>
<feature type="domain" description="Cation/H+ exchanger transmembrane" evidence="6">
    <location>
        <begin position="4"/>
        <end position="64"/>
    </location>
</feature>
<evidence type="ECO:0000313" key="7">
    <source>
        <dbReference type="EMBL" id="RZN64584.1"/>
    </source>
</evidence>
<dbReference type="AlphaFoldDB" id="A0A520KS18"/>
<evidence type="ECO:0000256" key="3">
    <source>
        <dbReference type="ARBA" id="ARBA00022989"/>
    </source>
</evidence>
<dbReference type="GO" id="GO:0016020">
    <property type="term" value="C:membrane"/>
    <property type="evidence" value="ECO:0007669"/>
    <property type="project" value="UniProtKB-SubCell"/>
</dbReference>
<dbReference type="InterPro" id="IPR038770">
    <property type="entry name" value="Na+/solute_symporter_sf"/>
</dbReference>
<dbReference type="InterPro" id="IPR006153">
    <property type="entry name" value="Cation/H_exchanger_TM"/>
</dbReference>
<name>A0A520KS18_METT2</name>
<dbReference type="GO" id="GO:1902600">
    <property type="term" value="P:proton transmembrane transport"/>
    <property type="evidence" value="ECO:0007669"/>
    <property type="project" value="InterPro"/>
</dbReference>
<dbReference type="Gene3D" id="1.20.1530.20">
    <property type="match status" value="1"/>
</dbReference>
<comment type="subcellular location">
    <subcellularLocation>
        <location evidence="1">Membrane</location>
        <topology evidence="1">Multi-pass membrane protein</topology>
    </subcellularLocation>
</comment>
<dbReference type="Proteomes" id="UP000317158">
    <property type="component" value="Unassembled WGS sequence"/>
</dbReference>
<evidence type="ECO:0000259" key="6">
    <source>
        <dbReference type="Pfam" id="PF00999"/>
    </source>
</evidence>
<keyword evidence="3 5" id="KW-1133">Transmembrane helix</keyword>
<reference evidence="7 8" key="1">
    <citation type="journal article" date="2019" name="Nat. Microbiol.">
        <title>Wide diversity of methane and short-chain alkane metabolisms in uncultured archaea.</title>
        <authorList>
            <person name="Borrel G."/>
            <person name="Adam P.S."/>
            <person name="McKay L.J."/>
            <person name="Chen L.X."/>
            <person name="Sierra-Garcia I.N."/>
            <person name="Sieber C.M."/>
            <person name="Letourneur Q."/>
            <person name="Ghozlane A."/>
            <person name="Andersen G.L."/>
            <person name="Li W.J."/>
            <person name="Hallam S.J."/>
            <person name="Muyzer G."/>
            <person name="de Oliveira V.M."/>
            <person name="Inskeep W.P."/>
            <person name="Banfield J.F."/>
            <person name="Gribaldo S."/>
        </authorList>
    </citation>
    <scope>NUCLEOTIDE SEQUENCE [LARGE SCALE GENOMIC DNA]</scope>
    <source>
        <strain evidence="7">NM1a</strain>
    </source>
</reference>
<feature type="transmembrane region" description="Helical" evidence="5">
    <location>
        <begin position="7"/>
        <end position="31"/>
    </location>
</feature>
<evidence type="ECO:0000313" key="8">
    <source>
        <dbReference type="Proteomes" id="UP000317158"/>
    </source>
</evidence>
<evidence type="ECO:0000256" key="1">
    <source>
        <dbReference type="ARBA" id="ARBA00004141"/>
    </source>
</evidence>
<dbReference type="Pfam" id="PF00999">
    <property type="entry name" value="Na_H_Exchanger"/>
    <property type="match status" value="1"/>
</dbReference>
<sequence length="75" mass="8434">MVSPGSEVLFSIGMCFLLAFVFSWLNLSYYMGAFFAGSMIASTKYYTDVSLYIKPLSNLFFGGILRIYGYDGRSH</sequence>
<proteinExistence type="predicted"/>
<evidence type="ECO:0000256" key="2">
    <source>
        <dbReference type="ARBA" id="ARBA00022692"/>
    </source>
</evidence>
<gene>
    <name evidence="7" type="ORF">EF806_04410</name>
</gene>
<evidence type="ECO:0000256" key="4">
    <source>
        <dbReference type="ARBA" id="ARBA00023136"/>
    </source>
</evidence>
<evidence type="ECO:0000256" key="5">
    <source>
        <dbReference type="SAM" id="Phobius"/>
    </source>
</evidence>
<organism evidence="7 8">
    <name type="scientific">Methanoliparum thermophilum</name>
    <dbReference type="NCBI Taxonomy" id="2491083"/>
    <lineage>
        <taxon>Archaea</taxon>
        <taxon>Methanobacteriati</taxon>
        <taxon>Methanobacteriota</taxon>
        <taxon>Candidatus Methanoliparia</taxon>
        <taxon>Candidatus Methanoliparales</taxon>
        <taxon>Candidatus Methanoliparaceae</taxon>
        <taxon>Candidatus Methanoliparum</taxon>
    </lineage>
</organism>
<keyword evidence="2 5" id="KW-0812">Transmembrane</keyword>